<proteinExistence type="predicted"/>
<feature type="region of interest" description="Disordered" evidence="1">
    <location>
        <begin position="1"/>
        <end position="25"/>
    </location>
</feature>
<name>A0A834VX10_9FABA</name>
<feature type="compositionally biased region" description="Basic and acidic residues" evidence="1">
    <location>
        <begin position="14"/>
        <end position="25"/>
    </location>
</feature>
<evidence type="ECO:0000313" key="3">
    <source>
        <dbReference type="Proteomes" id="UP000634136"/>
    </source>
</evidence>
<sequence>MREQANATTQIQRHMQEERDHRRPA</sequence>
<dbReference type="Proteomes" id="UP000634136">
    <property type="component" value="Unassembled WGS sequence"/>
</dbReference>
<accession>A0A834VX10</accession>
<comment type="caution">
    <text evidence="2">The sequence shown here is derived from an EMBL/GenBank/DDBJ whole genome shotgun (WGS) entry which is preliminary data.</text>
</comment>
<gene>
    <name evidence="2" type="ORF">G2W53_044632</name>
</gene>
<evidence type="ECO:0000313" key="2">
    <source>
        <dbReference type="EMBL" id="KAF7800883.1"/>
    </source>
</evidence>
<reference evidence="2" key="1">
    <citation type="submission" date="2020-09" db="EMBL/GenBank/DDBJ databases">
        <title>Genome-Enabled Discovery of Anthraquinone Biosynthesis in Senna tora.</title>
        <authorList>
            <person name="Kang S.-H."/>
            <person name="Pandey R.P."/>
            <person name="Lee C.-M."/>
            <person name="Sim J.-S."/>
            <person name="Jeong J.-T."/>
            <person name="Choi B.-S."/>
            <person name="Jung M."/>
            <person name="Ginzburg D."/>
            <person name="Zhao K."/>
            <person name="Won S.Y."/>
            <person name="Oh T.-J."/>
            <person name="Yu Y."/>
            <person name="Kim N.-H."/>
            <person name="Lee O.R."/>
            <person name="Lee T.-H."/>
            <person name="Bashyal P."/>
            <person name="Kim T.-S."/>
            <person name="Lee W.-H."/>
            <person name="Kawkins C."/>
            <person name="Kim C.-K."/>
            <person name="Kim J.S."/>
            <person name="Ahn B.O."/>
            <person name="Rhee S.Y."/>
            <person name="Sohng J.K."/>
        </authorList>
    </citation>
    <scope>NUCLEOTIDE SEQUENCE</scope>
    <source>
        <tissue evidence="2">Leaf</tissue>
    </source>
</reference>
<feature type="compositionally biased region" description="Polar residues" evidence="1">
    <location>
        <begin position="1"/>
        <end position="13"/>
    </location>
</feature>
<protein>
    <submittedName>
        <fullName evidence="2">Uncharacterized protein</fullName>
    </submittedName>
</protein>
<dbReference type="AlphaFoldDB" id="A0A834VX10"/>
<evidence type="ECO:0000256" key="1">
    <source>
        <dbReference type="SAM" id="MobiDB-lite"/>
    </source>
</evidence>
<dbReference type="EMBL" id="JAAIUW010000133">
    <property type="protein sequence ID" value="KAF7800883.1"/>
    <property type="molecule type" value="Genomic_DNA"/>
</dbReference>
<organism evidence="2 3">
    <name type="scientific">Senna tora</name>
    <dbReference type="NCBI Taxonomy" id="362788"/>
    <lineage>
        <taxon>Eukaryota</taxon>
        <taxon>Viridiplantae</taxon>
        <taxon>Streptophyta</taxon>
        <taxon>Embryophyta</taxon>
        <taxon>Tracheophyta</taxon>
        <taxon>Spermatophyta</taxon>
        <taxon>Magnoliopsida</taxon>
        <taxon>eudicotyledons</taxon>
        <taxon>Gunneridae</taxon>
        <taxon>Pentapetalae</taxon>
        <taxon>rosids</taxon>
        <taxon>fabids</taxon>
        <taxon>Fabales</taxon>
        <taxon>Fabaceae</taxon>
        <taxon>Caesalpinioideae</taxon>
        <taxon>Cassia clade</taxon>
        <taxon>Senna</taxon>
    </lineage>
</organism>
<keyword evidence="3" id="KW-1185">Reference proteome</keyword>